<dbReference type="EC" id="2.7.13.3" evidence="2"/>
<comment type="caution">
    <text evidence="11">The sequence shown here is derived from an EMBL/GenBank/DDBJ whole genome shotgun (WGS) entry which is preliminary data.</text>
</comment>
<dbReference type="InterPro" id="IPR011712">
    <property type="entry name" value="Sig_transdc_His_kin_sub3_dim/P"/>
</dbReference>
<dbReference type="GO" id="GO:0046983">
    <property type="term" value="F:protein dimerization activity"/>
    <property type="evidence" value="ECO:0007669"/>
    <property type="project" value="InterPro"/>
</dbReference>
<sequence>MLTRWTEQVFDDRLAPARIVLLVVVALGDLRLLHPPEDAADWALALGALAMCLAASVIPVIAAVTLSLTLLLSGWVGAGVAMTLKAMIVIALFEVALRSGGRRAVAGVSVSAVLVGAHVAHLQDEYASTLYRVVILLGVPLLLGAYVRLTREHARREREHAAEERRRRHSETAAARAAERTAIARELHDLVAHHVSSMVLRVGVARHVLPDADPRVTEVLDDLHGSGTAALADLRHLVSVLRDPARAADVPPVDPDGLPEALHDAAERGRQAGVDIEADIDPAVALLDNVRGLTVLRLAQEGLANVAKHAGPHATARLTVRLTESRLHLRIDDDGGLRAPPPAAASAGHGLIGMTERVELLGGTLHAGPPAGGIGWRLAAELPMPVTVEGTA</sequence>
<evidence type="ECO:0000256" key="5">
    <source>
        <dbReference type="ARBA" id="ARBA00022741"/>
    </source>
</evidence>
<dbReference type="SUPFAM" id="SSF55874">
    <property type="entry name" value="ATPase domain of HSP90 chaperone/DNA topoisomerase II/histidine kinase"/>
    <property type="match status" value="1"/>
</dbReference>
<evidence type="ECO:0000259" key="10">
    <source>
        <dbReference type="Pfam" id="PF07730"/>
    </source>
</evidence>
<dbReference type="PANTHER" id="PTHR24421:SF10">
    <property type="entry name" value="NITRATE_NITRITE SENSOR PROTEIN NARQ"/>
    <property type="match status" value="1"/>
</dbReference>
<evidence type="ECO:0000256" key="9">
    <source>
        <dbReference type="SAM" id="Phobius"/>
    </source>
</evidence>
<organism evidence="11 12">
    <name type="scientific">Thermomonospora umbrina</name>
    <dbReference type="NCBI Taxonomy" id="111806"/>
    <lineage>
        <taxon>Bacteria</taxon>
        <taxon>Bacillati</taxon>
        <taxon>Actinomycetota</taxon>
        <taxon>Actinomycetes</taxon>
        <taxon>Streptosporangiales</taxon>
        <taxon>Thermomonosporaceae</taxon>
        <taxon>Thermomonospora</taxon>
    </lineage>
</organism>
<protein>
    <recommendedName>
        <fullName evidence="2">histidine kinase</fullName>
        <ecNumber evidence="2">2.7.13.3</ecNumber>
    </recommendedName>
</protein>
<dbReference type="Proteomes" id="UP000256661">
    <property type="component" value="Unassembled WGS sequence"/>
</dbReference>
<dbReference type="GO" id="GO:0016020">
    <property type="term" value="C:membrane"/>
    <property type="evidence" value="ECO:0007669"/>
    <property type="project" value="InterPro"/>
</dbReference>
<keyword evidence="9" id="KW-0812">Transmembrane</keyword>
<evidence type="ECO:0000256" key="4">
    <source>
        <dbReference type="ARBA" id="ARBA00022679"/>
    </source>
</evidence>
<gene>
    <name evidence="11" type="ORF">DFJ69_4218</name>
</gene>
<dbReference type="RefSeq" id="WP_211328675.1">
    <property type="nucleotide sequence ID" value="NZ_QTTT01000001.1"/>
</dbReference>
<feature type="transmembrane region" description="Helical" evidence="9">
    <location>
        <begin position="74"/>
        <end position="97"/>
    </location>
</feature>
<reference evidence="11 12" key="1">
    <citation type="submission" date="2018-08" db="EMBL/GenBank/DDBJ databases">
        <title>Sequencing the genomes of 1000 actinobacteria strains.</title>
        <authorList>
            <person name="Klenk H.-P."/>
        </authorList>
    </citation>
    <scope>NUCLEOTIDE SEQUENCE [LARGE SCALE GENOMIC DNA]</scope>
    <source>
        <strain evidence="11 12">DSM 43927</strain>
    </source>
</reference>
<keyword evidence="8" id="KW-0902">Two-component regulatory system</keyword>
<keyword evidence="3" id="KW-0597">Phosphoprotein</keyword>
<dbReference type="AlphaFoldDB" id="A0A3D9SXE8"/>
<evidence type="ECO:0000256" key="6">
    <source>
        <dbReference type="ARBA" id="ARBA00022777"/>
    </source>
</evidence>
<proteinExistence type="predicted"/>
<feature type="domain" description="Signal transduction histidine kinase subgroup 3 dimerisation and phosphoacceptor" evidence="10">
    <location>
        <begin position="179"/>
        <end position="244"/>
    </location>
</feature>
<dbReference type="EMBL" id="QTTT01000001">
    <property type="protein sequence ID" value="REE98723.1"/>
    <property type="molecule type" value="Genomic_DNA"/>
</dbReference>
<keyword evidence="5" id="KW-0547">Nucleotide-binding</keyword>
<evidence type="ECO:0000313" key="11">
    <source>
        <dbReference type="EMBL" id="REE98723.1"/>
    </source>
</evidence>
<feature type="transmembrane region" description="Helical" evidence="9">
    <location>
        <begin position="129"/>
        <end position="149"/>
    </location>
</feature>
<evidence type="ECO:0000256" key="3">
    <source>
        <dbReference type="ARBA" id="ARBA00022553"/>
    </source>
</evidence>
<evidence type="ECO:0000313" key="12">
    <source>
        <dbReference type="Proteomes" id="UP000256661"/>
    </source>
</evidence>
<feature type="transmembrane region" description="Helical" evidence="9">
    <location>
        <begin position="15"/>
        <end position="33"/>
    </location>
</feature>
<feature type="transmembrane region" description="Helical" evidence="9">
    <location>
        <begin position="104"/>
        <end position="123"/>
    </location>
</feature>
<dbReference type="PANTHER" id="PTHR24421">
    <property type="entry name" value="NITRATE/NITRITE SENSOR PROTEIN NARX-RELATED"/>
    <property type="match status" value="1"/>
</dbReference>
<comment type="catalytic activity">
    <reaction evidence="1">
        <text>ATP + protein L-histidine = ADP + protein N-phospho-L-histidine.</text>
        <dbReference type="EC" id="2.7.13.3"/>
    </reaction>
</comment>
<name>A0A3D9SXE8_9ACTN</name>
<dbReference type="CDD" id="cd16917">
    <property type="entry name" value="HATPase_UhpB-NarQ-NarX-like"/>
    <property type="match status" value="1"/>
</dbReference>
<dbReference type="Gene3D" id="3.30.565.10">
    <property type="entry name" value="Histidine kinase-like ATPase, C-terminal domain"/>
    <property type="match status" value="1"/>
</dbReference>
<evidence type="ECO:0000256" key="2">
    <source>
        <dbReference type="ARBA" id="ARBA00012438"/>
    </source>
</evidence>
<evidence type="ECO:0000256" key="1">
    <source>
        <dbReference type="ARBA" id="ARBA00000085"/>
    </source>
</evidence>
<keyword evidence="12" id="KW-1185">Reference proteome</keyword>
<dbReference type="InterPro" id="IPR036890">
    <property type="entry name" value="HATPase_C_sf"/>
</dbReference>
<keyword evidence="7" id="KW-0067">ATP-binding</keyword>
<dbReference type="GO" id="GO:0005524">
    <property type="term" value="F:ATP binding"/>
    <property type="evidence" value="ECO:0007669"/>
    <property type="project" value="UniProtKB-KW"/>
</dbReference>
<feature type="transmembrane region" description="Helical" evidence="9">
    <location>
        <begin position="45"/>
        <end position="68"/>
    </location>
</feature>
<evidence type="ECO:0000256" key="7">
    <source>
        <dbReference type="ARBA" id="ARBA00022840"/>
    </source>
</evidence>
<keyword evidence="4" id="KW-0808">Transferase</keyword>
<keyword evidence="9" id="KW-0472">Membrane</keyword>
<dbReference type="GO" id="GO:0000155">
    <property type="term" value="F:phosphorelay sensor kinase activity"/>
    <property type="evidence" value="ECO:0007669"/>
    <property type="project" value="InterPro"/>
</dbReference>
<evidence type="ECO:0000256" key="8">
    <source>
        <dbReference type="ARBA" id="ARBA00023012"/>
    </source>
</evidence>
<dbReference type="Gene3D" id="1.20.5.1930">
    <property type="match status" value="1"/>
</dbReference>
<dbReference type="InterPro" id="IPR050482">
    <property type="entry name" value="Sensor_HK_TwoCompSys"/>
</dbReference>
<keyword evidence="6 11" id="KW-0418">Kinase</keyword>
<keyword evidence="9" id="KW-1133">Transmembrane helix</keyword>
<accession>A0A3D9SXE8</accession>
<dbReference type="Pfam" id="PF07730">
    <property type="entry name" value="HisKA_3"/>
    <property type="match status" value="1"/>
</dbReference>